<evidence type="ECO:0000259" key="1">
    <source>
        <dbReference type="Pfam" id="PF13649"/>
    </source>
</evidence>
<keyword evidence="2" id="KW-0808">Transferase</keyword>
<keyword evidence="2" id="KW-0489">Methyltransferase</keyword>
<dbReference type="InterPro" id="IPR041698">
    <property type="entry name" value="Methyltransf_25"/>
</dbReference>
<dbReference type="GO" id="GO:0032259">
    <property type="term" value="P:methylation"/>
    <property type="evidence" value="ECO:0007669"/>
    <property type="project" value="UniProtKB-KW"/>
</dbReference>
<name>A0A7Z1B1G2_9PSEU</name>
<dbReference type="EMBL" id="MSIF01000001">
    <property type="protein sequence ID" value="OLF13867.1"/>
    <property type="molecule type" value="Genomic_DNA"/>
</dbReference>
<evidence type="ECO:0000313" key="3">
    <source>
        <dbReference type="Proteomes" id="UP000185696"/>
    </source>
</evidence>
<dbReference type="SUPFAM" id="SSF53335">
    <property type="entry name" value="S-adenosyl-L-methionine-dependent methyltransferases"/>
    <property type="match status" value="1"/>
</dbReference>
<dbReference type="AlphaFoldDB" id="A0A7Z1B1G2"/>
<keyword evidence="3" id="KW-1185">Reference proteome</keyword>
<proteinExistence type="predicted"/>
<dbReference type="RefSeq" id="WP_075130815.1">
    <property type="nucleotide sequence ID" value="NZ_MSIF01000001.1"/>
</dbReference>
<protein>
    <submittedName>
        <fullName evidence="2">SAM-dependent methyltransferase</fullName>
    </submittedName>
</protein>
<dbReference type="InterPro" id="IPR029063">
    <property type="entry name" value="SAM-dependent_MTases_sf"/>
</dbReference>
<dbReference type="OrthoDB" id="7273451at2"/>
<dbReference type="GO" id="GO:0008168">
    <property type="term" value="F:methyltransferase activity"/>
    <property type="evidence" value="ECO:0007669"/>
    <property type="project" value="UniProtKB-KW"/>
</dbReference>
<gene>
    <name evidence="2" type="ORF">BLA60_01380</name>
</gene>
<feature type="domain" description="Methyltransferase" evidence="1">
    <location>
        <begin position="48"/>
        <end position="136"/>
    </location>
</feature>
<comment type="caution">
    <text evidence="2">The sequence shown here is derived from an EMBL/GenBank/DDBJ whole genome shotgun (WGS) entry which is preliminary data.</text>
</comment>
<organism evidence="2 3">
    <name type="scientific">Actinophytocola xinjiangensis</name>
    <dbReference type="NCBI Taxonomy" id="485602"/>
    <lineage>
        <taxon>Bacteria</taxon>
        <taxon>Bacillati</taxon>
        <taxon>Actinomycetota</taxon>
        <taxon>Actinomycetes</taxon>
        <taxon>Pseudonocardiales</taxon>
        <taxon>Pseudonocardiaceae</taxon>
    </lineage>
</organism>
<dbReference type="Proteomes" id="UP000185696">
    <property type="component" value="Unassembled WGS sequence"/>
</dbReference>
<dbReference type="Gene3D" id="3.40.50.150">
    <property type="entry name" value="Vaccinia Virus protein VP39"/>
    <property type="match status" value="1"/>
</dbReference>
<evidence type="ECO:0000313" key="2">
    <source>
        <dbReference type="EMBL" id="OLF13867.1"/>
    </source>
</evidence>
<dbReference type="Pfam" id="PF13649">
    <property type="entry name" value="Methyltransf_25"/>
    <property type="match status" value="1"/>
</dbReference>
<accession>A0A7Z1B1G2</accession>
<reference evidence="2 3" key="1">
    <citation type="submission" date="2016-12" db="EMBL/GenBank/DDBJ databases">
        <title>The draft genome sequence of Actinophytocola xinjiangensis.</title>
        <authorList>
            <person name="Wang W."/>
            <person name="Yuan L."/>
        </authorList>
    </citation>
    <scope>NUCLEOTIDE SEQUENCE [LARGE SCALE GENOMIC DNA]</scope>
    <source>
        <strain evidence="2 3">CGMCC 4.4663</strain>
    </source>
</reference>
<sequence>MRADERRTVHTQFAPEWLALRERADATARSEGLLDTLRDHLDGPLVVRDLGCGTGSMGRWLAPRLPNPQHWILTDRDLGLLRRAASSLPVPAVTVQRDITELTAADLAGTSLVTGSALLDLLTADEVEHLAEACVRAGLPALLTLSVSGRVELDPADPLDGEVAAAFDAHQRRTVEGRALLGPDAVAATAAAFERRGATVHRRPSPWQLGPADAALTGQWLTGWVGAAAEQEPDLDLAGYLDRRRAACAAGELRAVVHHEDLLALPDISAAR</sequence>